<proteinExistence type="predicted"/>
<sequence length="847" mass="90306">MSLVDDLVPHMRHVLCAERDLRDLGLLWQMIEATSAIACPEEAEDILPMLTRTRERFIALQARLVRQLGSESLAELGDELASAAQCTIDILVRNLFERTADVGFLATDAVLRSFCESAARGAADVAPLQRRLAEYRAKYSVYDDIVLLAPDARVLARLDEGGPVSLAGDPLVQEAISRHGFVERFGPTPLARGAQPALLYAHRIDADGGRCVGVLVLRFRLVDEMQRIFASVEQSGRHVALVLLDAEDRVIASADESHVPVGARLQASHGGEVGLVAFGGREYLAVTRAGAGFQGYPGPGWRAHAMVSLLTAFGGRDDSNADAALAPDTPELARIRGELDAINGDLRRVVWNGRLFAGAQQQASARLKALLAQVQEAGRRTRDRVDEAIVALQRSGLARQRNAAHDLARLAADIMDRSLYERANDCRWWALSPVVERVLAGPPDAAAEAGLGAVLRHVNSLYTVYTRLVAFGADGRIRAVSRDADDATLVGREVDAWLLDAVRGLTDSQRYAVSPFAASALSGDAPTYVFCAAVRDAQRRTVGGIAAVFDAAGELRTMLGDVLGERAGLAAFVDADGRVLACTDPEFAPGSLLPKALAPGLAEYRDSTWAVASVRAEGYREFKHADGYDNRVRALVAVKLGERERRGRNLHDTPVYALPPARREAVAGWALFHVGAGRFGLPTSVVLEARPRDGLVRARLGVPHALGLLEVPQGAGAVVVPVLCARSLFGVNYAARASDGVLLVLSVPAAPAKPVVALWVDEVLAVVDAGHEHLQPVPEGLRAHSPLLSGLLRLMAGGEVGAEILAQLLGLDSVARLASMAGTGVAPPGGADRLVAELASERPAFQH</sequence>
<evidence type="ECO:0000259" key="1">
    <source>
        <dbReference type="Pfam" id="PF01584"/>
    </source>
</evidence>
<dbReference type="SUPFAM" id="SSF50341">
    <property type="entry name" value="CheW-like"/>
    <property type="match status" value="1"/>
</dbReference>
<protein>
    <submittedName>
        <fullName evidence="2">Chemotaxis signal transduction protein</fullName>
    </submittedName>
</protein>
<dbReference type="AlphaFoldDB" id="A0A4R2M7B3"/>
<gene>
    <name evidence="2" type="ORF">EV684_1073</name>
</gene>
<dbReference type="Gene3D" id="3.30.450.20">
    <property type="entry name" value="PAS domain"/>
    <property type="match status" value="1"/>
</dbReference>
<dbReference type="InterPro" id="IPR002545">
    <property type="entry name" value="CheW-lke_dom"/>
</dbReference>
<accession>A0A4R2M7B3</accession>
<evidence type="ECO:0000313" key="2">
    <source>
        <dbReference type="EMBL" id="TCP02001.1"/>
    </source>
</evidence>
<dbReference type="Proteomes" id="UP000295106">
    <property type="component" value="Unassembled WGS sequence"/>
</dbReference>
<evidence type="ECO:0000313" key="3">
    <source>
        <dbReference type="Proteomes" id="UP000295106"/>
    </source>
</evidence>
<organism evidence="2 3">
    <name type="scientific">Rubrivivax gelatinosus</name>
    <name type="common">Rhodocyclus gelatinosus</name>
    <name type="synonym">Rhodopseudomonas gelatinosa</name>
    <dbReference type="NCBI Taxonomy" id="28068"/>
    <lineage>
        <taxon>Bacteria</taxon>
        <taxon>Pseudomonadati</taxon>
        <taxon>Pseudomonadota</taxon>
        <taxon>Betaproteobacteria</taxon>
        <taxon>Burkholderiales</taxon>
        <taxon>Sphaerotilaceae</taxon>
        <taxon>Rubrivivax</taxon>
    </lineage>
</organism>
<comment type="caution">
    <text evidence="2">The sequence shown here is derived from an EMBL/GenBank/DDBJ whole genome shotgun (WGS) entry which is preliminary data.</text>
</comment>
<feature type="domain" description="CheW-like" evidence="1">
    <location>
        <begin position="671"/>
        <end position="796"/>
    </location>
</feature>
<name>A0A4R2M7B3_RUBGE</name>
<reference evidence="2 3" key="1">
    <citation type="submission" date="2019-03" db="EMBL/GenBank/DDBJ databases">
        <title>Genomic Encyclopedia of Type Strains, Phase IV (KMG-IV): sequencing the most valuable type-strain genomes for metagenomic binning, comparative biology and taxonomic classification.</title>
        <authorList>
            <person name="Goeker M."/>
        </authorList>
    </citation>
    <scope>NUCLEOTIDE SEQUENCE [LARGE SCALE GENOMIC DNA]</scope>
    <source>
        <strain evidence="2 3">DSM 1709</strain>
    </source>
</reference>
<dbReference type="Pfam" id="PF01584">
    <property type="entry name" value="CheW"/>
    <property type="match status" value="1"/>
</dbReference>
<dbReference type="GO" id="GO:0007165">
    <property type="term" value="P:signal transduction"/>
    <property type="evidence" value="ECO:0007669"/>
    <property type="project" value="InterPro"/>
</dbReference>
<dbReference type="GO" id="GO:0006935">
    <property type="term" value="P:chemotaxis"/>
    <property type="evidence" value="ECO:0007669"/>
    <property type="project" value="InterPro"/>
</dbReference>
<dbReference type="OrthoDB" id="9814866at2"/>
<dbReference type="InterPro" id="IPR036061">
    <property type="entry name" value="CheW-like_dom_sf"/>
</dbReference>
<dbReference type="EMBL" id="SLXD01000007">
    <property type="protein sequence ID" value="TCP02001.1"/>
    <property type="molecule type" value="Genomic_DNA"/>
</dbReference>